<organism evidence="1 2">
    <name type="scientific">Gigaspora margarita</name>
    <dbReference type="NCBI Taxonomy" id="4874"/>
    <lineage>
        <taxon>Eukaryota</taxon>
        <taxon>Fungi</taxon>
        <taxon>Fungi incertae sedis</taxon>
        <taxon>Mucoromycota</taxon>
        <taxon>Glomeromycotina</taxon>
        <taxon>Glomeromycetes</taxon>
        <taxon>Diversisporales</taxon>
        <taxon>Gigasporaceae</taxon>
        <taxon>Gigaspora</taxon>
    </lineage>
</organism>
<keyword evidence="2" id="KW-1185">Reference proteome</keyword>
<name>A0ABN7UD33_GIGMA</name>
<dbReference type="Proteomes" id="UP000789901">
    <property type="component" value="Unassembled WGS sequence"/>
</dbReference>
<sequence length="98" mass="11873">MEELKILYKEIDRLSRYEIEKVEIVNSIYDSFSIENREDIRKAIINTNICLLNKNENYLFEHEPYHTFTMRIRNQPKPIDILEYICDCSISFSHVKQL</sequence>
<dbReference type="EMBL" id="CAJVQB010002215">
    <property type="protein sequence ID" value="CAG8566598.1"/>
    <property type="molecule type" value="Genomic_DNA"/>
</dbReference>
<proteinExistence type="predicted"/>
<feature type="non-terminal residue" evidence="1">
    <location>
        <position position="98"/>
    </location>
</feature>
<gene>
    <name evidence="1" type="ORF">GMARGA_LOCUS5279</name>
</gene>
<evidence type="ECO:0000313" key="2">
    <source>
        <dbReference type="Proteomes" id="UP000789901"/>
    </source>
</evidence>
<comment type="caution">
    <text evidence="1">The sequence shown here is derived from an EMBL/GenBank/DDBJ whole genome shotgun (WGS) entry which is preliminary data.</text>
</comment>
<feature type="non-terminal residue" evidence="1">
    <location>
        <position position="1"/>
    </location>
</feature>
<evidence type="ECO:0000313" key="1">
    <source>
        <dbReference type="EMBL" id="CAG8566598.1"/>
    </source>
</evidence>
<protein>
    <submittedName>
        <fullName evidence="1">17687_t:CDS:1</fullName>
    </submittedName>
</protein>
<reference evidence="1 2" key="1">
    <citation type="submission" date="2021-06" db="EMBL/GenBank/DDBJ databases">
        <authorList>
            <person name="Kallberg Y."/>
            <person name="Tangrot J."/>
            <person name="Rosling A."/>
        </authorList>
    </citation>
    <scope>NUCLEOTIDE SEQUENCE [LARGE SCALE GENOMIC DNA]</scope>
    <source>
        <strain evidence="1 2">120-4 pot B 10/14</strain>
    </source>
</reference>
<accession>A0ABN7UD33</accession>